<dbReference type="EMBL" id="FWDO01000001">
    <property type="protein sequence ID" value="SLM17333.1"/>
    <property type="molecule type" value="Genomic_DNA"/>
</dbReference>
<dbReference type="Pfam" id="PF09195">
    <property type="entry name" value="Endonuc-BglII"/>
    <property type="match status" value="1"/>
</dbReference>
<protein>
    <recommendedName>
        <fullName evidence="2">Restriction endonuclease BglII</fullName>
    </recommendedName>
</protein>
<dbReference type="AlphaFoldDB" id="A0A3P3XN33"/>
<dbReference type="Gene3D" id="3.40.91.20">
    <property type="match status" value="1"/>
</dbReference>
<dbReference type="GO" id="GO:0009036">
    <property type="term" value="F:type II site-specific deoxyribonuclease activity"/>
    <property type="evidence" value="ECO:0007669"/>
    <property type="project" value="InterPro"/>
</dbReference>
<accession>A0A3P3XN33</accession>
<dbReference type="InterPro" id="IPR015278">
    <property type="entry name" value="BglII-like"/>
</dbReference>
<dbReference type="GO" id="GO:0000287">
    <property type="term" value="F:magnesium ion binding"/>
    <property type="evidence" value="ECO:0007669"/>
    <property type="project" value="InterPro"/>
</dbReference>
<reference evidence="1" key="1">
    <citation type="submission" date="2017-02" db="EMBL/GenBank/DDBJ databases">
        <authorList>
            <person name="Regsiter A."/>
            <person name="William W."/>
        </authorList>
    </citation>
    <scope>NUCLEOTIDE SEQUENCE</scope>
    <source>
        <strain evidence="1">BdmA 4</strain>
    </source>
</reference>
<proteinExistence type="predicted"/>
<evidence type="ECO:0000313" key="1">
    <source>
        <dbReference type="EMBL" id="SLM17333.1"/>
    </source>
</evidence>
<dbReference type="InterPro" id="IPR011338">
    <property type="entry name" value="BamHI/BglII/BstY"/>
</dbReference>
<dbReference type="GO" id="GO:0003677">
    <property type="term" value="F:DNA binding"/>
    <property type="evidence" value="ECO:0007669"/>
    <property type="project" value="InterPro"/>
</dbReference>
<gene>
    <name evidence="1" type="ORF">SPIRO4BDMA_10001</name>
</gene>
<evidence type="ECO:0008006" key="2">
    <source>
        <dbReference type="Google" id="ProtNLM"/>
    </source>
</evidence>
<sequence>MVYRSESWKKYIPDDIKAKYEIYDYKHAAAILYSEFPEHFKEVCSVLRQFKITKDDITSRGGNESNIPKKFSDILRPLGWEEKQLHAKVIVDDHEISHDTHWVDYLKGRVAFDLEWNSKDQTYDRDLYAFKSFFDYDKISVAILVTRSTDLNHYFSELGSYFANDGTERKYMAKYGASTTQMGKLLPRLEAGRNGGCPILVFGITRKSIIEEP</sequence>
<dbReference type="SUPFAM" id="SSF52980">
    <property type="entry name" value="Restriction endonuclease-like"/>
    <property type="match status" value="1"/>
</dbReference>
<organism evidence="1">
    <name type="scientific">uncultured spirochete</name>
    <dbReference type="NCBI Taxonomy" id="156406"/>
    <lineage>
        <taxon>Bacteria</taxon>
        <taxon>Pseudomonadati</taxon>
        <taxon>Spirochaetota</taxon>
        <taxon>Spirochaetia</taxon>
        <taxon>Spirochaetales</taxon>
        <taxon>environmental samples</taxon>
    </lineage>
</organism>
<dbReference type="InterPro" id="IPR011335">
    <property type="entry name" value="Restrct_endonuc-II-like"/>
</dbReference>
<dbReference type="GO" id="GO:0009307">
    <property type="term" value="P:DNA restriction-modification system"/>
    <property type="evidence" value="ECO:0007669"/>
    <property type="project" value="InterPro"/>
</dbReference>
<name>A0A3P3XN33_9SPIR</name>